<accession>A0A5S9F2B1</accession>
<feature type="signal peptide" evidence="1">
    <location>
        <begin position="1"/>
        <end position="18"/>
    </location>
</feature>
<keyword evidence="1" id="KW-0732">Signal</keyword>
<evidence type="ECO:0000256" key="1">
    <source>
        <dbReference type="SAM" id="SignalP"/>
    </source>
</evidence>
<evidence type="ECO:0000313" key="2">
    <source>
        <dbReference type="EMBL" id="BBM82204.1"/>
    </source>
</evidence>
<dbReference type="Gene3D" id="1.10.390.10">
    <property type="entry name" value="Neutral Protease Domain 2"/>
    <property type="match status" value="1"/>
</dbReference>
<dbReference type="EMBL" id="AP019860">
    <property type="protein sequence ID" value="BBM82204.1"/>
    <property type="molecule type" value="Genomic_DNA"/>
</dbReference>
<dbReference type="Proteomes" id="UP000326354">
    <property type="component" value="Chromosome"/>
</dbReference>
<dbReference type="InterPro" id="IPR027268">
    <property type="entry name" value="Peptidase_M4/M1_CTD_sf"/>
</dbReference>
<reference evidence="2 3" key="1">
    <citation type="submission" date="2019-08" db="EMBL/GenBank/DDBJ databases">
        <title>Complete genome sequence of Candidatus Uab amorphum.</title>
        <authorList>
            <person name="Shiratori T."/>
            <person name="Suzuki S."/>
            <person name="Kakizawa Y."/>
            <person name="Ishida K."/>
        </authorList>
    </citation>
    <scope>NUCLEOTIDE SEQUENCE [LARGE SCALE GENOMIC DNA]</scope>
    <source>
        <strain evidence="2 3">SRT547</strain>
    </source>
</reference>
<protein>
    <submittedName>
        <fullName evidence="2">Uncharacterized protein</fullName>
    </submittedName>
</protein>
<evidence type="ECO:0000313" key="3">
    <source>
        <dbReference type="Proteomes" id="UP000326354"/>
    </source>
</evidence>
<gene>
    <name evidence="2" type="ORF">UABAM_00547</name>
</gene>
<dbReference type="KEGG" id="uam:UABAM_00547"/>
<dbReference type="AlphaFoldDB" id="A0A5S9F2B1"/>
<proteinExistence type="predicted"/>
<name>A0A5S9F2B1_UABAM</name>
<keyword evidence="3" id="KW-1185">Reference proteome</keyword>
<dbReference type="RefSeq" id="WP_151966456.1">
    <property type="nucleotide sequence ID" value="NZ_AP019860.1"/>
</dbReference>
<sequence length="613" mass="71672">MRFFHFCLLFCFSLFAYSDNSYVVNNEALGIQTILPGDDWSVLHQKSPQSQLAIYTSIEQKARFVLMSFPPQTYANMQQRATDIEKNAANYQQIQLQDTEINNVKAQRLIYKLYNSHVIEIGIPQIHAYTIVQLTTNVAAWQTPQQQQGWKNVFLRLRANTPQVFFRNLKNTSLQQIQTPKNITVTHHQVKIFVKNAYIDIENQVVLQARKNVAKLSLYVALGKISQVHFTRRSHRCDWKVIASKYPGLGKLIITNAKWDAQKRLHLQVKARMPYKNPQGIAMCFPTTYTTKATYNYQIYPGKNLSVITRKYFSPAKVIEFRQKVLRYSPQRFCLFIGKKYLSKKLSSSNHLIVVNGNKATVDRIHQQILFLQKLWKKTIKSDVIVIVNSDFSHDNFLSLATEDDVEKLSFVSQLAKLFVPHLAANLRLAVTSYLSALYIKSKKNKIGYFHHLDKKMASYRKIDIPTEYALADPLSITHPQIIATKAPVVFDMLRVYLGNKKFFRLWHTIVHTQKYRNYTQLIRALPQYKTFTDQWLLRAGYPQFVVSWSQSKAQVIVDIYQQMRKNPFVLSGKIYIVCREKTYTMPVKITQSHHKWFIVSEEEVERVYFRYY</sequence>
<organism evidence="2 3">
    <name type="scientific">Uabimicrobium amorphum</name>
    <dbReference type="NCBI Taxonomy" id="2596890"/>
    <lineage>
        <taxon>Bacteria</taxon>
        <taxon>Pseudomonadati</taxon>
        <taxon>Planctomycetota</taxon>
        <taxon>Candidatus Uabimicrobiia</taxon>
        <taxon>Candidatus Uabimicrobiales</taxon>
        <taxon>Candidatus Uabimicrobiaceae</taxon>
        <taxon>Candidatus Uabimicrobium</taxon>
    </lineage>
</organism>
<feature type="chain" id="PRO_5024907092" evidence="1">
    <location>
        <begin position="19"/>
        <end position="613"/>
    </location>
</feature>